<dbReference type="InterPro" id="IPR036770">
    <property type="entry name" value="Ankyrin_rpt-contain_sf"/>
</dbReference>
<reference evidence="4" key="1">
    <citation type="submission" date="2014-05" db="EMBL/GenBank/DDBJ databases">
        <title>The transcriptome of the halophilic microalga Tetraselmis sp. GSL018 isolated from the Great Salt Lake, Utah.</title>
        <authorList>
            <person name="Jinkerson R.E."/>
            <person name="D'Adamo S."/>
            <person name="Posewitz M.C."/>
        </authorList>
    </citation>
    <scope>NUCLEOTIDE SEQUENCE</scope>
    <source>
        <strain evidence="4">GSL018</strain>
    </source>
</reference>
<dbReference type="AlphaFoldDB" id="A0A061RNU6"/>
<dbReference type="SUPFAM" id="SSF48403">
    <property type="entry name" value="Ankyrin repeat"/>
    <property type="match status" value="1"/>
</dbReference>
<evidence type="ECO:0000256" key="2">
    <source>
        <dbReference type="ARBA" id="ARBA00023043"/>
    </source>
</evidence>
<keyword evidence="2 3" id="KW-0040">ANK repeat</keyword>
<protein>
    <submittedName>
        <fullName evidence="4">Uncharacterized protein</fullName>
    </submittedName>
</protein>
<name>A0A061RNU6_9CHLO</name>
<evidence type="ECO:0000313" key="4">
    <source>
        <dbReference type="EMBL" id="JAC72454.1"/>
    </source>
</evidence>
<dbReference type="Pfam" id="PF12796">
    <property type="entry name" value="Ank_2"/>
    <property type="match status" value="2"/>
</dbReference>
<feature type="non-terminal residue" evidence="4">
    <location>
        <position position="1"/>
    </location>
</feature>
<organism evidence="4">
    <name type="scientific">Tetraselmis sp. GSL018</name>
    <dbReference type="NCBI Taxonomy" id="582737"/>
    <lineage>
        <taxon>Eukaryota</taxon>
        <taxon>Viridiplantae</taxon>
        <taxon>Chlorophyta</taxon>
        <taxon>core chlorophytes</taxon>
        <taxon>Chlorodendrophyceae</taxon>
        <taxon>Chlorodendrales</taxon>
        <taxon>Chlorodendraceae</taxon>
        <taxon>Tetraselmis</taxon>
    </lineage>
</organism>
<evidence type="ECO:0000256" key="1">
    <source>
        <dbReference type="ARBA" id="ARBA00022737"/>
    </source>
</evidence>
<dbReference type="Gene3D" id="1.25.40.20">
    <property type="entry name" value="Ankyrin repeat-containing domain"/>
    <property type="match status" value="2"/>
</dbReference>
<keyword evidence="1" id="KW-0677">Repeat</keyword>
<accession>A0A061RNU6</accession>
<evidence type="ECO:0000256" key="3">
    <source>
        <dbReference type="PROSITE-ProRule" id="PRU00023"/>
    </source>
</evidence>
<sequence length="220" mass="22876">TERTTIDSFPYQEQAVKLRTPDGRSALHRCVECGWSTLAAILIGLGSSAFEPPLGNSIENTPMHLASKSSHPKVLKALLEDPKVKASQHAVDVGNANGDTPLMFACASEQVGAASMLLAAGADPLQANLQGSTPLSVAATASSGSHLMRLLLRHMEKSLSTEKLLTSLNERCPGGQPLLHLAVKAGNAEAAGALISAGADPLQRNALGQSALDVASRQKE</sequence>
<dbReference type="EMBL" id="GBEZ01013542">
    <property type="protein sequence ID" value="JAC72454.1"/>
    <property type="molecule type" value="Transcribed_RNA"/>
</dbReference>
<dbReference type="PROSITE" id="PS50297">
    <property type="entry name" value="ANK_REP_REGION"/>
    <property type="match status" value="2"/>
</dbReference>
<dbReference type="SMART" id="SM00248">
    <property type="entry name" value="ANK"/>
    <property type="match status" value="5"/>
</dbReference>
<dbReference type="PANTHER" id="PTHR24198:SF165">
    <property type="entry name" value="ANKYRIN REPEAT-CONTAINING PROTEIN-RELATED"/>
    <property type="match status" value="1"/>
</dbReference>
<feature type="non-terminal residue" evidence="4">
    <location>
        <position position="220"/>
    </location>
</feature>
<dbReference type="InterPro" id="IPR002110">
    <property type="entry name" value="Ankyrin_rpt"/>
</dbReference>
<feature type="repeat" description="ANK" evidence="3">
    <location>
        <begin position="97"/>
        <end position="129"/>
    </location>
</feature>
<dbReference type="PROSITE" id="PS50088">
    <property type="entry name" value="ANK_REPEAT"/>
    <property type="match status" value="2"/>
</dbReference>
<dbReference type="Pfam" id="PF00023">
    <property type="entry name" value="Ank"/>
    <property type="match status" value="1"/>
</dbReference>
<dbReference type="PANTHER" id="PTHR24198">
    <property type="entry name" value="ANKYRIN REPEAT AND PROTEIN KINASE DOMAIN-CONTAINING PROTEIN"/>
    <property type="match status" value="1"/>
</dbReference>
<proteinExistence type="predicted"/>
<feature type="repeat" description="ANK" evidence="3">
    <location>
        <begin position="174"/>
        <end position="206"/>
    </location>
</feature>
<gene>
    <name evidence="4" type="ORF">TSPGSL018_31304</name>
</gene>